<dbReference type="AlphaFoldDB" id="A0A0D3JU89"/>
<dbReference type="KEGG" id="ehx:EMIHUDRAFT_204975"/>
<protein>
    <recommendedName>
        <fullName evidence="4">Cupin 2 conserved barrel domain-containing protein</fullName>
    </recommendedName>
</protein>
<keyword evidence="1" id="KW-0472">Membrane</keyword>
<dbReference type="SUPFAM" id="SSF51182">
    <property type="entry name" value="RmlC-like cupins"/>
    <property type="match status" value="1"/>
</dbReference>
<keyword evidence="1" id="KW-1133">Transmembrane helix</keyword>
<keyword evidence="3" id="KW-1185">Reference proteome</keyword>
<dbReference type="Proteomes" id="UP000013827">
    <property type="component" value="Unassembled WGS sequence"/>
</dbReference>
<dbReference type="Gene3D" id="2.60.120.10">
    <property type="entry name" value="Jelly Rolls"/>
    <property type="match status" value="1"/>
</dbReference>
<accession>A0A0D3JU89</accession>
<dbReference type="InterPro" id="IPR011051">
    <property type="entry name" value="RmlC_Cupin_sf"/>
</dbReference>
<dbReference type="HOGENOM" id="CLU_1506127_0_0_1"/>
<name>A0A0D3JU89_EMIH1</name>
<dbReference type="GeneID" id="17272620"/>
<sequence>MTAGIRIVKPVDVVDAPDLTITEYVGRVASADSACSACVATVRTATKELPQCPSFDEFVLVLEGEVHILHGTNLTECAIVRAGEGLVLRKHTRVQWVWPGPCKYVPICLPAFSPSNCGREETFGGPAAKTEASMDRLRELHAASGLAMARSRLESAASTWFGGVALGLLLGVATARALR</sequence>
<dbReference type="InterPro" id="IPR014710">
    <property type="entry name" value="RmlC-like_jellyroll"/>
</dbReference>
<dbReference type="RefSeq" id="XP_005779503.1">
    <property type="nucleotide sequence ID" value="XM_005779446.1"/>
</dbReference>
<dbReference type="CDD" id="cd02208">
    <property type="entry name" value="cupin_RmlC-like"/>
    <property type="match status" value="1"/>
</dbReference>
<keyword evidence="1" id="KW-0812">Transmembrane</keyword>
<reference evidence="3" key="1">
    <citation type="journal article" date="2013" name="Nature">
        <title>Pan genome of the phytoplankton Emiliania underpins its global distribution.</title>
        <authorList>
            <person name="Read B.A."/>
            <person name="Kegel J."/>
            <person name="Klute M.J."/>
            <person name="Kuo A."/>
            <person name="Lefebvre S.C."/>
            <person name="Maumus F."/>
            <person name="Mayer C."/>
            <person name="Miller J."/>
            <person name="Monier A."/>
            <person name="Salamov A."/>
            <person name="Young J."/>
            <person name="Aguilar M."/>
            <person name="Claverie J.M."/>
            <person name="Frickenhaus S."/>
            <person name="Gonzalez K."/>
            <person name="Herman E.K."/>
            <person name="Lin Y.C."/>
            <person name="Napier J."/>
            <person name="Ogata H."/>
            <person name="Sarno A.F."/>
            <person name="Shmutz J."/>
            <person name="Schroeder D."/>
            <person name="de Vargas C."/>
            <person name="Verret F."/>
            <person name="von Dassow P."/>
            <person name="Valentin K."/>
            <person name="Van de Peer Y."/>
            <person name="Wheeler G."/>
            <person name="Dacks J.B."/>
            <person name="Delwiche C.F."/>
            <person name="Dyhrman S.T."/>
            <person name="Glockner G."/>
            <person name="John U."/>
            <person name="Richards T."/>
            <person name="Worden A.Z."/>
            <person name="Zhang X."/>
            <person name="Grigoriev I.V."/>
            <person name="Allen A.E."/>
            <person name="Bidle K."/>
            <person name="Borodovsky M."/>
            <person name="Bowler C."/>
            <person name="Brownlee C."/>
            <person name="Cock J.M."/>
            <person name="Elias M."/>
            <person name="Gladyshev V.N."/>
            <person name="Groth M."/>
            <person name="Guda C."/>
            <person name="Hadaegh A."/>
            <person name="Iglesias-Rodriguez M.D."/>
            <person name="Jenkins J."/>
            <person name="Jones B.M."/>
            <person name="Lawson T."/>
            <person name="Leese F."/>
            <person name="Lindquist E."/>
            <person name="Lobanov A."/>
            <person name="Lomsadze A."/>
            <person name="Malik S.B."/>
            <person name="Marsh M.E."/>
            <person name="Mackinder L."/>
            <person name="Mock T."/>
            <person name="Mueller-Roeber B."/>
            <person name="Pagarete A."/>
            <person name="Parker M."/>
            <person name="Probert I."/>
            <person name="Quesneville H."/>
            <person name="Raines C."/>
            <person name="Rensing S.A."/>
            <person name="Riano-Pachon D.M."/>
            <person name="Richier S."/>
            <person name="Rokitta S."/>
            <person name="Shiraiwa Y."/>
            <person name="Soanes D.M."/>
            <person name="van der Giezen M."/>
            <person name="Wahlund T.M."/>
            <person name="Williams B."/>
            <person name="Wilson W."/>
            <person name="Wolfe G."/>
            <person name="Wurch L.L."/>
        </authorList>
    </citation>
    <scope>NUCLEOTIDE SEQUENCE</scope>
</reference>
<organism evidence="2 3">
    <name type="scientific">Emiliania huxleyi (strain CCMP1516)</name>
    <dbReference type="NCBI Taxonomy" id="280463"/>
    <lineage>
        <taxon>Eukaryota</taxon>
        <taxon>Haptista</taxon>
        <taxon>Haptophyta</taxon>
        <taxon>Prymnesiophyceae</taxon>
        <taxon>Isochrysidales</taxon>
        <taxon>Noelaerhabdaceae</taxon>
        <taxon>Emiliania</taxon>
    </lineage>
</organism>
<dbReference type="eggNOG" id="ENOG502RZG5">
    <property type="taxonomic scope" value="Eukaryota"/>
</dbReference>
<dbReference type="EnsemblProtists" id="EOD27074">
    <property type="protein sequence ID" value="EOD27074"/>
    <property type="gene ID" value="EMIHUDRAFT_204975"/>
</dbReference>
<feature type="transmembrane region" description="Helical" evidence="1">
    <location>
        <begin position="160"/>
        <end position="178"/>
    </location>
</feature>
<evidence type="ECO:0000256" key="1">
    <source>
        <dbReference type="SAM" id="Phobius"/>
    </source>
</evidence>
<evidence type="ECO:0008006" key="4">
    <source>
        <dbReference type="Google" id="ProtNLM"/>
    </source>
</evidence>
<dbReference type="PaxDb" id="2903-EOD27074"/>
<evidence type="ECO:0000313" key="3">
    <source>
        <dbReference type="Proteomes" id="UP000013827"/>
    </source>
</evidence>
<proteinExistence type="predicted"/>
<evidence type="ECO:0000313" key="2">
    <source>
        <dbReference type="EnsemblProtists" id="EOD27074"/>
    </source>
</evidence>
<reference evidence="2" key="2">
    <citation type="submission" date="2024-10" db="UniProtKB">
        <authorList>
            <consortium name="EnsemblProtists"/>
        </authorList>
    </citation>
    <scope>IDENTIFICATION</scope>
</reference>